<evidence type="ECO:0000259" key="3">
    <source>
        <dbReference type="PROSITE" id="PS50893"/>
    </source>
</evidence>
<dbReference type="GO" id="GO:0005524">
    <property type="term" value="F:ATP binding"/>
    <property type="evidence" value="ECO:0007669"/>
    <property type="project" value="UniProtKB-KW"/>
</dbReference>
<dbReference type="PROSITE" id="PS50893">
    <property type="entry name" value="ABC_TRANSPORTER_2"/>
    <property type="match status" value="1"/>
</dbReference>
<gene>
    <name evidence="4" type="ORF">K470DRAFT_207313</name>
</gene>
<feature type="domain" description="ABC transporter" evidence="3">
    <location>
        <begin position="2"/>
        <end position="234"/>
    </location>
</feature>
<protein>
    <submittedName>
        <fullName evidence="4">ABC transporter domain-containing protein</fullName>
    </submittedName>
</protein>
<dbReference type="Pfam" id="PF00005">
    <property type="entry name" value="ABC_tran"/>
    <property type="match status" value="1"/>
</dbReference>
<organism evidence="4 5">
    <name type="scientific">Piedraia hortae CBS 480.64</name>
    <dbReference type="NCBI Taxonomy" id="1314780"/>
    <lineage>
        <taxon>Eukaryota</taxon>
        <taxon>Fungi</taxon>
        <taxon>Dikarya</taxon>
        <taxon>Ascomycota</taxon>
        <taxon>Pezizomycotina</taxon>
        <taxon>Dothideomycetes</taxon>
        <taxon>Dothideomycetidae</taxon>
        <taxon>Capnodiales</taxon>
        <taxon>Piedraiaceae</taxon>
        <taxon>Piedraia</taxon>
    </lineage>
</organism>
<dbReference type="InterPro" id="IPR003593">
    <property type="entry name" value="AAA+_ATPase"/>
</dbReference>
<sequence length="267" mass="29308">TIASTSLTTAFPDGTPGLHAVSLSLPAKSRTLLVGANGAGKTTLLRHLAGKSLSPRGSVSVSGRDPFGSYAEGITYVGLEFALDPATAGDVSVSTLLKTLHGVGDSAGKGVLRDRTRMLLKLLSVPTTWHLARLSTGEKRRVQLLLSLIPPFTVLFLDEVTADLDILMRKRLLDFLKEETLRRDCSVVYATNVFDQLQGWADYVVRLRKGRVRWWGECDERIDLGGLVLGWLEEDYQQRKDAGDGKEGEMRTYPQMRMQGRGGYGLE</sequence>
<reference evidence="4" key="1">
    <citation type="journal article" date="2020" name="Stud. Mycol.">
        <title>101 Dothideomycetes genomes: a test case for predicting lifestyles and emergence of pathogens.</title>
        <authorList>
            <person name="Haridas S."/>
            <person name="Albert R."/>
            <person name="Binder M."/>
            <person name="Bloem J."/>
            <person name="Labutti K."/>
            <person name="Salamov A."/>
            <person name="Andreopoulos B."/>
            <person name="Baker S."/>
            <person name="Barry K."/>
            <person name="Bills G."/>
            <person name="Bluhm B."/>
            <person name="Cannon C."/>
            <person name="Castanera R."/>
            <person name="Culley D."/>
            <person name="Daum C."/>
            <person name="Ezra D."/>
            <person name="Gonzalez J."/>
            <person name="Henrissat B."/>
            <person name="Kuo A."/>
            <person name="Liang C."/>
            <person name="Lipzen A."/>
            <person name="Lutzoni F."/>
            <person name="Magnuson J."/>
            <person name="Mondo S."/>
            <person name="Nolan M."/>
            <person name="Ohm R."/>
            <person name="Pangilinan J."/>
            <person name="Park H.-J."/>
            <person name="Ramirez L."/>
            <person name="Alfaro M."/>
            <person name="Sun H."/>
            <person name="Tritt A."/>
            <person name="Yoshinaga Y."/>
            <person name="Zwiers L.-H."/>
            <person name="Turgeon B."/>
            <person name="Goodwin S."/>
            <person name="Spatafora J."/>
            <person name="Crous P."/>
            <person name="Grigoriev I."/>
        </authorList>
    </citation>
    <scope>NUCLEOTIDE SEQUENCE</scope>
    <source>
        <strain evidence="4">CBS 480.64</strain>
    </source>
</reference>
<proteinExistence type="predicted"/>
<dbReference type="OrthoDB" id="6512918at2759"/>
<dbReference type="GO" id="GO:0016887">
    <property type="term" value="F:ATP hydrolysis activity"/>
    <property type="evidence" value="ECO:0007669"/>
    <property type="project" value="InterPro"/>
</dbReference>
<keyword evidence="1" id="KW-0547">Nucleotide-binding</keyword>
<evidence type="ECO:0000256" key="2">
    <source>
        <dbReference type="ARBA" id="ARBA00022840"/>
    </source>
</evidence>
<evidence type="ECO:0000256" key="1">
    <source>
        <dbReference type="ARBA" id="ARBA00022741"/>
    </source>
</evidence>
<keyword evidence="5" id="KW-1185">Reference proteome</keyword>
<dbReference type="PANTHER" id="PTHR43158">
    <property type="entry name" value="SKFA PEPTIDE EXPORT ATP-BINDING PROTEIN SKFE"/>
    <property type="match status" value="1"/>
</dbReference>
<accession>A0A6A7C6H4</accession>
<dbReference type="Proteomes" id="UP000799421">
    <property type="component" value="Unassembled WGS sequence"/>
</dbReference>
<feature type="non-terminal residue" evidence="4">
    <location>
        <position position="1"/>
    </location>
</feature>
<feature type="non-terminal residue" evidence="4">
    <location>
        <position position="267"/>
    </location>
</feature>
<evidence type="ECO:0000313" key="4">
    <source>
        <dbReference type="EMBL" id="KAF2863084.1"/>
    </source>
</evidence>
<dbReference type="InterPro" id="IPR027417">
    <property type="entry name" value="P-loop_NTPase"/>
</dbReference>
<evidence type="ECO:0000313" key="5">
    <source>
        <dbReference type="Proteomes" id="UP000799421"/>
    </source>
</evidence>
<dbReference type="AlphaFoldDB" id="A0A6A7C6H4"/>
<dbReference type="PANTHER" id="PTHR43158:SF2">
    <property type="entry name" value="SKFA PEPTIDE EXPORT ATP-BINDING PROTEIN SKFE"/>
    <property type="match status" value="1"/>
</dbReference>
<dbReference type="Gene3D" id="3.40.50.300">
    <property type="entry name" value="P-loop containing nucleotide triphosphate hydrolases"/>
    <property type="match status" value="1"/>
</dbReference>
<dbReference type="SUPFAM" id="SSF52540">
    <property type="entry name" value="P-loop containing nucleoside triphosphate hydrolases"/>
    <property type="match status" value="1"/>
</dbReference>
<dbReference type="SMART" id="SM00382">
    <property type="entry name" value="AAA"/>
    <property type="match status" value="1"/>
</dbReference>
<dbReference type="InterPro" id="IPR003439">
    <property type="entry name" value="ABC_transporter-like_ATP-bd"/>
</dbReference>
<dbReference type="EMBL" id="MU005962">
    <property type="protein sequence ID" value="KAF2863084.1"/>
    <property type="molecule type" value="Genomic_DNA"/>
</dbReference>
<keyword evidence="2" id="KW-0067">ATP-binding</keyword>
<name>A0A6A7C6H4_9PEZI</name>